<accession>A0A0B6Y0V6</accession>
<dbReference type="SMART" id="SM00698">
    <property type="entry name" value="MORN"/>
    <property type="match status" value="3"/>
</dbReference>
<dbReference type="PANTHER" id="PTHR46917:SF1">
    <property type="entry name" value="MORN REPEAT-CONTAINING PROTEIN 2"/>
    <property type="match status" value="1"/>
</dbReference>
<evidence type="ECO:0000256" key="1">
    <source>
        <dbReference type="ARBA" id="ARBA00022737"/>
    </source>
</evidence>
<dbReference type="SUPFAM" id="SSF82185">
    <property type="entry name" value="Histone H3 K4-specific methyltransferase SET7/9 N-terminal domain"/>
    <property type="match status" value="1"/>
</dbReference>
<reference evidence="2" key="1">
    <citation type="submission" date="2014-12" db="EMBL/GenBank/DDBJ databases">
        <title>Insight into the proteome of Arion vulgaris.</title>
        <authorList>
            <person name="Aradska J."/>
            <person name="Bulat T."/>
            <person name="Smidak R."/>
            <person name="Sarate P."/>
            <person name="Gangsoo J."/>
            <person name="Sialana F."/>
            <person name="Bilban M."/>
            <person name="Lubec G."/>
        </authorList>
    </citation>
    <scope>NUCLEOTIDE SEQUENCE</scope>
    <source>
        <tissue evidence="2">Skin</tissue>
    </source>
</reference>
<dbReference type="InterPro" id="IPR052849">
    <property type="entry name" value="MORN_repeat_protein"/>
</dbReference>
<evidence type="ECO:0008006" key="3">
    <source>
        <dbReference type="Google" id="ProtNLM"/>
    </source>
</evidence>
<dbReference type="PANTHER" id="PTHR46917">
    <property type="entry name" value="MORN REPEAT-CONTAINING PROTEIN 2"/>
    <property type="match status" value="1"/>
</dbReference>
<gene>
    <name evidence="2" type="primary">ORF7667</name>
</gene>
<sequence length="145" mass="16331">MPGDKTEKKKEKAPPEVTSVIYMFPNGDKYEGECIQNDDSIERIGTGTHITATGMTYYGFWNQDKMNGYGKLVHPSSATYEGSFVNNQFHGNGKYTWPNGAFYVGQFVENRIEGDGVFIDTEGQAWTGTFHYKTALGLKFRLDMN</sequence>
<proteinExistence type="predicted"/>
<dbReference type="InterPro" id="IPR003409">
    <property type="entry name" value="MORN"/>
</dbReference>
<keyword evidence="1" id="KW-0677">Repeat</keyword>
<dbReference type="Pfam" id="PF02493">
    <property type="entry name" value="MORN"/>
    <property type="match status" value="3"/>
</dbReference>
<protein>
    <recommendedName>
        <fullName evidence="3">MORN repeat-containing protein 5</fullName>
    </recommendedName>
</protein>
<dbReference type="EMBL" id="HACG01002551">
    <property type="protein sequence ID" value="CEK49416.1"/>
    <property type="molecule type" value="Transcribed_RNA"/>
</dbReference>
<organism evidence="2">
    <name type="scientific">Arion vulgaris</name>
    <dbReference type="NCBI Taxonomy" id="1028688"/>
    <lineage>
        <taxon>Eukaryota</taxon>
        <taxon>Metazoa</taxon>
        <taxon>Spiralia</taxon>
        <taxon>Lophotrochozoa</taxon>
        <taxon>Mollusca</taxon>
        <taxon>Gastropoda</taxon>
        <taxon>Heterobranchia</taxon>
        <taxon>Euthyneura</taxon>
        <taxon>Panpulmonata</taxon>
        <taxon>Eupulmonata</taxon>
        <taxon>Stylommatophora</taxon>
        <taxon>Helicina</taxon>
        <taxon>Arionoidea</taxon>
        <taxon>Arionidae</taxon>
        <taxon>Arion</taxon>
    </lineage>
</organism>
<evidence type="ECO:0000313" key="2">
    <source>
        <dbReference type="EMBL" id="CEK49416.1"/>
    </source>
</evidence>
<dbReference type="AlphaFoldDB" id="A0A0B6Y0V6"/>
<dbReference type="Gene3D" id="2.20.110.10">
    <property type="entry name" value="Histone H3 K4-specific methyltransferase SET7/9 N-terminal domain"/>
    <property type="match status" value="2"/>
</dbReference>
<name>A0A0B6Y0V6_9EUPU</name>